<reference evidence="2 3" key="1">
    <citation type="submission" date="2019-10" db="EMBL/GenBank/DDBJ databases">
        <title>Pseudoalteromonas rubra S4059.</title>
        <authorList>
            <person name="Paulsen S."/>
            <person name="Wang X."/>
        </authorList>
    </citation>
    <scope>NUCLEOTIDE SEQUENCE [LARGE SCALE GENOMIC DNA]</scope>
    <source>
        <strain evidence="2 3">S4059</strain>
    </source>
</reference>
<dbReference type="InterPro" id="IPR013545">
    <property type="entry name" value="T2SS_protein-GspG_C"/>
</dbReference>
<dbReference type="Proteomes" id="UP000305729">
    <property type="component" value="Chromosome 1"/>
</dbReference>
<dbReference type="InterPro" id="IPR045584">
    <property type="entry name" value="Pilin-like"/>
</dbReference>
<evidence type="ECO:0000259" key="1">
    <source>
        <dbReference type="Pfam" id="PF08334"/>
    </source>
</evidence>
<gene>
    <name evidence="2" type="ORF">CWC22_005425</name>
</gene>
<dbReference type="RefSeq" id="WP_138539452.1">
    <property type="nucleotide sequence ID" value="NZ_CP045429.1"/>
</dbReference>
<accession>A0A5S3US17</accession>
<proteinExistence type="predicted"/>
<feature type="domain" description="Type II secretion system protein GspG C-terminal" evidence="1">
    <location>
        <begin position="59"/>
        <end position="161"/>
    </location>
</feature>
<dbReference type="Pfam" id="PF08334">
    <property type="entry name" value="T2SSG"/>
    <property type="match status" value="1"/>
</dbReference>
<name>A0A5S3US17_9GAMM</name>
<protein>
    <recommendedName>
        <fullName evidence="1">Type II secretion system protein GspG C-terminal domain-containing protein</fullName>
    </recommendedName>
</protein>
<dbReference type="SUPFAM" id="SSF54523">
    <property type="entry name" value="Pili subunits"/>
    <property type="match status" value="1"/>
</dbReference>
<dbReference type="EMBL" id="CP045429">
    <property type="protein sequence ID" value="QPB82454.1"/>
    <property type="molecule type" value="Genomic_DNA"/>
</dbReference>
<dbReference type="Gene3D" id="3.30.700.10">
    <property type="entry name" value="Glycoprotein, Type 4 Pilin"/>
    <property type="match status" value="1"/>
</dbReference>
<organism evidence="2 3">
    <name type="scientific">Pseudoalteromonas rubra</name>
    <dbReference type="NCBI Taxonomy" id="43658"/>
    <lineage>
        <taxon>Bacteria</taxon>
        <taxon>Pseudomonadati</taxon>
        <taxon>Pseudomonadota</taxon>
        <taxon>Gammaproteobacteria</taxon>
        <taxon>Alteromonadales</taxon>
        <taxon>Pseudoalteromonadaceae</taxon>
        <taxon>Pseudoalteromonas</taxon>
    </lineage>
</organism>
<sequence>MLLGLQLVRLGFWLALSGGWVSSASNGSRGAVMQIIKVIALITMTLISGFIHSSTRDLSPEEKASLDIKQLAKAVEYYHQEFGRYPTDEQGLSVLNREIFVSKDCPCKKVKLLNGLPEDPWGRDYLYLMPGENNSEGFDIWTNGADGLSGGTGINRGCGNWDDLKCELTEQNDTLEAVFLLLTIGFGVGLPPYIAGVYLSYRKGNSINSSLFGYHLGVLFYLVFVLLLSVILPSAL</sequence>
<dbReference type="AlphaFoldDB" id="A0A5S3US17"/>
<evidence type="ECO:0000313" key="3">
    <source>
        <dbReference type="Proteomes" id="UP000305729"/>
    </source>
</evidence>
<evidence type="ECO:0000313" key="2">
    <source>
        <dbReference type="EMBL" id="QPB82454.1"/>
    </source>
</evidence>